<dbReference type="Pfam" id="PF20155">
    <property type="entry name" value="TMP_3"/>
    <property type="match status" value="1"/>
</dbReference>
<dbReference type="GO" id="GO:0098003">
    <property type="term" value="P:viral tail assembly"/>
    <property type="evidence" value="ECO:0007669"/>
    <property type="project" value="UniProtKB-KW"/>
</dbReference>
<reference evidence="4" key="1">
    <citation type="submission" date="2024-06" db="EMBL/GenBank/DDBJ databases">
        <authorList>
            <person name="Yang R."/>
        </authorList>
    </citation>
    <scope>NUCLEOTIDE SEQUENCE</scope>
</reference>
<evidence type="ECO:0000256" key="2">
    <source>
        <dbReference type="SAM" id="MobiDB-lite"/>
    </source>
</evidence>
<evidence type="ECO:0000256" key="1">
    <source>
        <dbReference type="ARBA" id="ARBA00022465"/>
    </source>
</evidence>
<evidence type="ECO:0000313" key="4">
    <source>
        <dbReference type="EMBL" id="XDG30802.1"/>
    </source>
</evidence>
<feature type="region of interest" description="Disordered" evidence="2">
    <location>
        <begin position="32"/>
        <end position="51"/>
    </location>
</feature>
<keyword evidence="1" id="KW-1245">Viral tail assembly</keyword>
<accession>A0AB39AJ86</accession>
<dbReference type="EMBL" id="PP934186">
    <property type="protein sequence ID" value="XDG30802.1"/>
    <property type="molecule type" value="Genomic_DNA"/>
</dbReference>
<keyword evidence="1" id="KW-1188">Viral release from host cell</keyword>
<feature type="domain" description="Tape measure protein N-terminal" evidence="3">
    <location>
        <begin position="243"/>
        <end position="352"/>
    </location>
</feature>
<name>A0AB39AJ86_9CAUD</name>
<protein>
    <submittedName>
        <fullName evidence="4">Tail length tape measure protein</fullName>
    </submittedName>
</protein>
<feature type="compositionally biased region" description="Basic and acidic residues" evidence="2">
    <location>
        <begin position="65"/>
        <end position="85"/>
    </location>
</feature>
<proteinExistence type="predicted"/>
<dbReference type="InterPro" id="IPR013491">
    <property type="entry name" value="Tape_meas_N"/>
</dbReference>
<evidence type="ECO:0000259" key="3">
    <source>
        <dbReference type="Pfam" id="PF20155"/>
    </source>
</evidence>
<organism evidence="4">
    <name type="scientific">Vibrio phage P018-4</name>
    <dbReference type="NCBI Taxonomy" id="3229728"/>
    <lineage>
        <taxon>Viruses</taxon>
        <taxon>Duplodnaviria</taxon>
        <taxon>Heunggongvirae</taxon>
        <taxon>Uroviricota</taxon>
        <taxon>Caudoviricetes</taxon>
    </lineage>
</organism>
<feature type="region of interest" description="Disordered" evidence="2">
    <location>
        <begin position="65"/>
        <end position="87"/>
    </location>
</feature>
<sequence>MARKLYSFTNTVKFKLDLPSWRKLKKDSQKLGKELGDAPTASMVKASRRQEKELIASRTKLADKLRREDAKIREQNKRQAAKDSKAGFQSSIAGLTETSGLKASQTVFAEKMRQEDALAKKQQAGMDSHVKLMRKRNMEQEKFTNEQERVIKYFTISNREIRQMGKLKRDEYINELKQTKNREELLFTVRKIKTEVKDRAREEKRLTKEMNKQTLAQRRLAASTEQMVGALASVYTGVAAVGAVVDAGIQFEKFEKTFLAVSDGAEQAADHIAFVREQANRMGTDVIESGLSYSRMLAAVGNKVPLEQVRDAFLAIGESATVLGLSQDDTAGAMRAMTQAMGKQKFQAEELNV</sequence>